<dbReference type="PANTHER" id="PTHR11717">
    <property type="entry name" value="LOW MOLECULAR WEIGHT PROTEIN TYROSINE PHOSPHATASE"/>
    <property type="match status" value="1"/>
</dbReference>
<evidence type="ECO:0000313" key="9">
    <source>
        <dbReference type="Proteomes" id="UP001107961"/>
    </source>
</evidence>
<feature type="active site" evidence="6">
    <location>
        <position position="15"/>
    </location>
</feature>
<sequence>MFENILVVCDGNICRSPTVAALLRELKPEKAVSSAGLVGLEGHDMDPMARDVAQANGLDCGDHSGRKLTSALCRDADLILVMETRQRDRIISQFPEASGKTFLLSHWNGGHDIPDPFRRGREVFERIYPMLRQATEAWAGKL</sequence>
<dbReference type="Gene3D" id="3.40.50.2300">
    <property type="match status" value="1"/>
</dbReference>
<dbReference type="GO" id="GO:0004725">
    <property type="term" value="F:protein tyrosine phosphatase activity"/>
    <property type="evidence" value="ECO:0007669"/>
    <property type="project" value="UniProtKB-EC"/>
</dbReference>
<evidence type="ECO:0000256" key="4">
    <source>
        <dbReference type="ARBA" id="ARBA00022912"/>
    </source>
</evidence>
<dbReference type="EC" id="3.1.3.48" evidence="2"/>
<dbReference type="RefSeq" id="WP_233924890.1">
    <property type="nucleotide sequence ID" value="NZ_JAJVKT010000003.1"/>
</dbReference>
<dbReference type="PANTHER" id="PTHR11717:SF31">
    <property type="entry name" value="LOW MOLECULAR WEIGHT PROTEIN-TYROSINE-PHOSPHATASE ETP-RELATED"/>
    <property type="match status" value="1"/>
</dbReference>
<comment type="catalytic activity">
    <reaction evidence="5">
        <text>O-phospho-L-tyrosyl-[protein] + H2O = L-tyrosyl-[protein] + phosphate</text>
        <dbReference type="Rhea" id="RHEA:10684"/>
        <dbReference type="Rhea" id="RHEA-COMP:10136"/>
        <dbReference type="Rhea" id="RHEA-COMP:20101"/>
        <dbReference type="ChEBI" id="CHEBI:15377"/>
        <dbReference type="ChEBI" id="CHEBI:43474"/>
        <dbReference type="ChEBI" id="CHEBI:46858"/>
        <dbReference type="ChEBI" id="CHEBI:61978"/>
        <dbReference type="EC" id="3.1.3.48"/>
    </reaction>
</comment>
<dbReference type="InterPro" id="IPR017867">
    <property type="entry name" value="Tyr_phospatase_low_mol_wt"/>
</dbReference>
<dbReference type="InterPro" id="IPR023485">
    <property type="entry name" value="Ptyr_pPase"/>
</dbReference>
<evidence type="ECO:0000259" key="7">
    <source>
        <dbReference type="SMART" id="SM00226"/>
    </source>
</evidence>
<dbReference type="CDD" id="cd16343">
    <property type="entry name" value="LMWPTP"/>
    <property type="match status" value="1"/>
</dbReference>
<feature type="active site" description="Proton donor" evidence="6">
    <location>
        <position position="115"/>
    </location>
</feature>
<evidence type="ECO:0000256" key="5">
    <source>
        <dbReference type="ARBA" id="ARBA00051722"/>
    </source>
</evidence>
<feature type="domain" description="Phosphotyrosine protein phosphatase I" evidence="7">
    <location>
        <begin position="3"/>
        <end position="141"/>
    </location>
</feature>
<dbReference type="SUPFAM" id="SSF52788">
    <property type="entry name" value="Phosphotyrosine protein phosphatases I"/>
    <property type="match status" value="1"/>
</dbReference>
<name>A0A9Q3W3Y9_9GAMM</name>
<evidence type="ECO:0000256" key="3">
    <source>
        <dbReference type="ARBA" id="ARBA00022801"/>
    </source>
</evidence>
<keyword evidence="9" id="KW-1185">Reference proteome</keyword>
<reference evidence="8" key="1">
    <citation type="submission" date="2022-01" db="EMBL/GenBank/DDBJ databases">
        <authorList>
            <person name="Karlyshev A.V."/>
            <person name="Jaspars M."/>
        </authorList>
    </citation>
    <scope>NUCLEOTIDE SEQUENCE</scope>
    <source>
        <strain evidence="8">AGSA3-2</strain>
    </source>
</reference>
<keyword evidence="3" id="KW-0378">Hydrolase</keyword>
<dbReference type="InterPro" id="IPR050438">
    <property type="entry name" value="LMW_PTPase"/>
</dbReference>
<evidence type="ECO:0000313" key="8">
    <source>
        <dbReference type="EMBL" id="MCE7507653.1"/>
    </source>
</evidence>
<proteinExistence type="inferred from homology"/>
<dbReference type="PRINTS" id="PR00719">
    <property type="entry name" value="LMWPTPASE"/>
</dbReference>
<dbReference type="EMBL" id="JAJVKT010000003">
    <property type="protein sequence ID" value="MCE7507653.1"/>
    <property type="molecule type" value="Genomic_DNA"/>
</dbReference>
<gene>
    <name evidence="8" type="ORF">LZG35_03305</name>
</gene>
<organism evidence="8 9">
    <name type="scientific">Alloalcanivorax xenomutans</name>
    <dbReference type="NCBI Taxonomy" id="1094342"/>
    <lineage>
        <taxon>Bacteria</taxon>
        <taxon>Pseudomonadati</taxon>
        <taxon>Pseudomonadota</taxon>
        <taxon>Gammaproteobacteria</taxon>
        <taxon>Oceanospirillales</taxon>
        <taxon>Alcanivoracaceae</taxon>
        <taxon>Alloalcanivorax</taxon>
    </lineage>
</organism>
<keyword evidence="4" id="KW-0904">Protein phosphatase</keyword>
<dbReference type="InterPro" id="IPR036196">
    <property type="entry name" value="Ptyr_pPase_sf"/>
</dbReference>
<comment type="similarity">
    <text evidence="1">Belongs to the low molecular weight phosphotyrosine protein phosphatase family.</text>
</comment>
<evidence type="ECO:0000256" key="2">
    <source>
        <dbReference type="ARBA" id="ARBA00013064"/>
    </source>
</evidence>
<feature type="active site" description="Nucleophile" evidence="6">
    <location>
        <position position="9"/>
    </location>
</feature>
<dbReference type="Pfam" id="PF01451">
    <property type="entry name" value="LMWPc"/>
    <property type="match status" value="1"/>
</dbReference>
<dbReference type="Proteomes" id="UP001107961">
    <property type="component" value="Unassembled WGS sequence"/>
</dbReference>
<accession>A0A9Q3W3Y9</accession>
<dbReference type="AlphaFoldDB" id="A0A9Q3W3Y9"/>
<protein>
    <recommendedName>
        <fullName evidence="2">protein-tyrosine-phosphatase</fullName>
        <ecNumber evidence="2">3.1.3.48</ecNumber>
    </recommendedName>
</protein>
<evidence type="ECO:0000256" key="6">
    <source>
        <dbReference type="PIRSR" id="PIRSR617867-1"/>
    </source>
</evidence>
<dbReference type="SMART" id="SM00226">
    <property type="entry name" value="LMWPc"/>
    <property type="match status" value="1"/>
</dbReference>
<comment type="caution">
    <text evidence="8">The sequence shown here is derived from an EMBL/GenBank/DDBJ whole genome shotgun (WGS) entry which is preliminary data.</text>
</comment>
<evidence type="ECO:0000256" key="1">
    <source>
        <dbReference type="ARBA" id="ARBA00011063"/>
    </source>
</evidence>